<dbReference type="InterPro" id="IPR041639">
    <property type="entry name" value="LPD39"/>
</dbReference>
<evidence type="ECO:0000313" key="6">
    <source>
        <dbReference type="Proteomes" id="UP000013248"/>
    </source>
</evidence>
<feature type="coiled-coil region" evidence="1">
    <location>
        <begin position="441"/>
        <end position="468"/>
    </location>
</feature>
<dbReference type="Pfam" id="PF18823">
    <property type="entry name" value="InPase"/>
    <property type="match status" value="1"/>
</dbReference>
<organism evidence="5 6">
    <name type="scientific">Acinetobacter modestus</name>
    <dbReference type="NCBI Taxonomy" id="1776740"/>
    <lineage>
        <taxon>Bacteria</taxon>
        <taxon>Pseudomonadati</taxon>
        <taxon>Pseudomonadota</taxon>
        <taxon>Gammaproteobacteria</taxon>
        <taxon>Moraxellales</taxon>
        <taxon>Moraxellaceae</taxon>
        <taxon>Acinetobacter</taxon>
    </lineage>
</organism>
<evidence type="ECO:0008006" key="7">
    <source>
        <dbReference type="Google" id="ProtNLM"/>
    </source>
</evidence>
<evidence type="ECO:0000256" key="1">
    <source>
        <dbReference type="SAM" id="Coils"/>
    </source>
</evidence>
<feature type="region of interest" description="Disordered" evidence="2">
    <location>
        <begin position="777"/>
        <end position="802"/>
    </location>
</feature>
<feature type="region of interest" description="Disordered" evidence="2">
    <location>
        <begin position="71"/>
        <end position="122"/>
    </location>
</feature>
<gene>
    <name evidence="5" type="ORF">F900_01077</name>
</gene>
<dbReference type="InterPro" id="IPR041595">
    <property type="entry name" value="Inorganic_Pase"/>
</dbReference>
<feature type="compositionally biased region" description="Polar residues" evidence="2">
    <location>
        <begin position="71"/>
        <end position="107"/>
    </location>
</feature>
<dbReference type="Pfam" id="PF18858">
    <property type="entry name" value="LPD39"/>
    <property type="match status" value="1"/>
</dbReference>
<evidence type="ECO:0000259" key="4">
    <source>
        <dbReference type="Pfam" id="PF18858"/>
    </source>
</evidence>
<dbReference type="eggNOG" id="COG0456">
    <property type="taxonomic scope" value="Bacteria"/>
</dbReference>
<dbReference type="Proteomes" id="UP000013248">
    <property type="component" value="Unassembled WGS sequence"/>
</dbReference>
<feature type="compositionally biased region" description="Polar residues" evidence="2">
    <location>
        <begin position="788"/>
        <end position="802"/>
    </location>
</feature>
<dbReference type="NCBIfam" id="NF032893">
    <property type="entry name" value="tail-700"/>
    <property type="match status" value="1"/>
</dbReference>
<dbReference type="eggNOG" id="COG1040">
    <property type="taxonomic scope" value="Bacteria"/>
</dbReference>
<dbReference type="EMBL" id="APRP01000014">
    <property type="protein sequence ID" value="ENX02631.1"/>
    <property type="molecule type" value="Genomic_DNA"/>
</dbReference>
<feature type="domain" description="Inorganic pyrophosphatase" evidence="3">
    <location>
        <begin position="248"/>
        <end position="381"/>
    </location>
</feature>
<evidence type="ECO:0000256" key="2">
    <source>
        <dbReference type="SAM" id="MobiDB-lite"/>
    </source>
</evidence>
<feature type="region of interest" description="Disordered" evidence="2">
    <location>
        <begin position="270"/>
        <end position="291"/>
    </location>
</feature>
<feature type="domain" description="Large polyvalent protein-associated" evidence="4">
    <location>
        <begin position="1330"/>
        <end position="1502"/>
    </location>
</feature>
<dbReference type="STRING" id="1217705.F900_01077"/>
<proteinExistence type="predicted"/>
<name>N9NAG4_9GAMM</name>
<evidence type="ECO:0000313" key="5">
    <source>
        <dbReference type="EMBL" id="ENX02631.1"/>
    </source>
</evidence>
<accession>N9NAG4</accession>
<protein>
    <recommendedName>
        <fullName evidence="7">PLxRFG domain-containing protein</fullName>
    </recommendedName>
</protein>
<dbReference type="PATRIC" id="fig|1217705.3.peg.1033"/>
<sequence>MTSKGSFGHSAATELIYSKNSPSYSDVQVEDAGDKAIVKLTNARTGLVEERSYPHELVRFNQFLDGVSPDVSPNTQANDVGTGTPTQTDRTISSNTNARFNSETQATGAHEESTGENLKSNAVNPIQITSEKIAQLEQQLSETKSVPQRNPIKQQIGELNSQLENQGRASWENMSPEQRQAVVGQIDTNMPLGMKKRLPTAEWDRIGPAVKEKLIGVMGQSFQPFSQIDTSAHEAATSHLNDIPQPTQAQIEAGNYKKGHVRIHGLDISIENPKGSTRSGTRPDGTEWSHDMSDHYGYIKRTKGADNEHIDTYIGNNPDSDQVYIVDQLDQQTGNFDEHKVMLGFDNQDAATKAYQSNFDKGWKVGPIRSMNIEQFKDWLKNEDTSKPVADIKISNSSQSALSEPVAPKNIKEGIENIRAEQNRQKVLVDMHNSVYGLASNEQLQESLKHLNKEIVKAQKQSENEVVNGKRSTRKAVAAGALDRFLKNRVDLEMYIKARKNGELKQRNKKIDDFSRNTKLTRMIQIQSQSEIDQIHFIPSHLMDSVNRLGDVVNDLASMRTDSIKTNHEYAVKLLNEIVKSNPNVLVHIVSDLNSIEDTSIRANLTAGGFFVPEQNTVYIYPSSEAWNSSALELLNHELVHSITEQYISKGLMSLEDIGHLDNFINIINDYRILSYEKLSDDVRDRLDYAVTTNPHHEILSVGVAETAVRQELKNIIGEDGLQQLYKIFTNISIKEKQYEQHEQRGNSGRNSKGNDKDVSKSASGISEKIQKGFVKAESDNGIKRDTGNPSGDLSGNENSEYSNTQLEADNNFEWTESINRVFGIFTQNRAIEHIISFFNHFKMSTTQDASISGRIKVTLGRANLNNVGDLDTASFTVQVVSSFNKLPKIIQDNATYQDENGVTNNYSVSGVWHNDTLYIVTDQIYGNIEQQLTTSDAYEELLAHEVIGHFGVQQLFGDEYQSKFQQLYNVLGGIDGIRNIAKNNGVDMQQFESAYIDPFKKGVEEGYYSALDAQQAVVGELFAFIAQNAETRPFVRQKLKEVIGYIRQWFRDHGFSKFLSRYNDADLIMFLSEARKAVVDRRYFGKFKDQTISTNNSDKLFSRGQSTTRTDTTVKQVRDKLVSRFGEETISKLEIQEKLNILDTYEKAGVEGFYQSGKATLIADALTNDTIIPTFLHELGGHGGFQNMMDAKQYDDLMHQFDRLVAQNNPIALEAKRLAERETDPEVQHLEMLPYLLTLASNNQIKNAVHKGNVKRLISDLKSKIKAWVYDRLGVNLNLDTNDIVALAERMIDKGTTKAAQSNQPLYSRQPINSAINRLSQNIKQMSVKSIKDKTGYKWTDWLGIGLSSLGRRQLTEIYSKILPQLNKYNELAAQMDADKNDAGAEADSIVREWANLKDENQLAELMHDATLAKIDPSKPYVSGDSISKYKQLRDDYNSLSPEAQAMYLKARDAYKKHYAKVHQAIKERILRSELTNHKKADLLKQMDNQFFGYTKGVYFPLARFGKYVVVMRNQNGDVECVSRAETMGEAQALRSELMQKYPNFKVDRVILDKEFNASRDAVGRGFMTSLFAEVDNLGLSTAEQAEFEDTLSQLYLSSMPDLSWAKHGIHRKGTAGFSQDARRAFAQNMFHGAGYLAKLRYGDQLAEQLDDMQKYATEQGKQDDTYDQPTAQRVIDEMNKRHDLLMNPKSHPLSSGLTSLGFIYYLGLSPAAAMVNLSQTTLVAYPIMGAKWGFDKAATELLKASNDFRKGVEFHKVKWEGTKTDLYKTISADISKFLNKDEKQAYDSAVASGVIDVTQAHDLAGIAQGEDSGIMWKTRPIMRAASVMFHNAERFNREVTFIAAYRLARQSGSNHDAAYTQAVDATYKGHFDYSSGNRPRIMQGNVAKVLLLFKQFGQNMIYTLARQTYQSIKGETDAQRKEARKSLGAILAMHATFAGVLGLPGVWLIMAIASAWGGDDDEPWDAEVALRNYLAEAFNPTISNMLMKGAPRGVGIDLSGRVGINNLLLPDVQEGLEGKRWAESAMAGALGPVAGIGTNLIKGGQELSDGHTLRGMETMLPVFLKNFAKTYRYGDEGVQDKTGISIMDEVSSMDLLVQGMGFSPSDVRTANEGKSAIYQLNRKLNERRSRLVTLWSRAKMMNDQNEMDKIWEEIQQFNEKNPSRRINRINLNQSYKNRKNRIDKAEDGIYLSRNRQDAREAGRFAFGE</sequence>
<dbReference type="HOGENOM" id="CLU_231094_0_0_6"/>
<reference evidence="5 6" key="1">
    <citation type="submission" date="2013-02" db="EMBL/GenBank/DDBJ databases">
        <title>The Genome Sequence of Acinetobacter sp. ANC 3862.</title>
        <authorList>
            <consortium name="The Broad Institute Genome Sequencing Platform"/>
            <consortium name="The Broad Institute Genome Sequencing Center for Infectious Disease"/>
            <person name="Cerqueira G."/>
            <person name="Feldgarden M."/>
            <person name="Courvalin P."/>
            <person name="Perichon B."/>
            <person name="Grillot-Courvalin C."/>
            <person name="Clermont D."/>
            <person name="Rocha E."/>
            <person name="Yoon E.-J."/>
            <person name="Nemec A."/>
            <person name="Walker B."/>
            <person name="Young S.K."/>
            <person name="Zeng Q."/>
            <person name="Gargeya S."/>
            <person name="Fitzgerald M."/>
            <person name="Haas B."/>
            <person name="Abouelleil A."/>
            <person name="Alvarado L."/>
            <person name="Arachchi H.M."/>
            <person name="Berlin A.M."/>
            <person name="Chapman S.B."/>
            <person name="Dewar J."/>
            <person name="Goldberg J."/>
            <person name="Griggs A."/>
            <person name="Gujja S."/>
            <person name="Hansen M."/>
            <person name="Howarth C."/>
            <person name="Imamovic A."/>
            <person name="Larimer J."/>
            <person name="McCowan C."/>
            <person name="Murphy C."/>
            <person name="Neiman D."/>
            <person name="Pearson M."/>
            <person name="Priest M."/>
            <person name="Roberts A."/>
            <person name="Saif S."/>
            <person name="Shea T."/>
            <person name="Sisk P."/>
            <person name="Sykes S."/>
            <person name="Wortman J."/>
            <person name="Nusbaum C."/>
            <person name="Birren B."/>
        </authorList>
    </citation>
    <scope>NUCLEOTIDE SEQUENCE [LARGE SCALE GENOMIC DNA]</scope>
    <source>
        <strain evidence="5 6">ANC 3862</strain>
    </source>
</reference>
<evidence type="ECO:0000259" key="3">
    <source>
        <dbReference type="Pfam" id="PF18823"/>
    </source>
</evidence>
<comment type="caution">
    <text evidence="5">The sequence shown here is derived from an EMBL/GenBank/DDBJ whole genome shotgun (WGS) entry which is preliminary data.</text>
</comment>
<keyword evidence="1" id="KW-0175">Coiled coil</keyword>
<feature type="compositionally biased region" description="Basic and acidic residues" evidence="2">
    <location>
        <begin position="777"/>
        <end position="787"/>
    </location>
</feature>
<feature type="region of interest" description="Disordered" evidence="2">
    <location>
        <begin position="739"/>
        <end position="765"/>
    </location>
</feature>